<feature type="domain" description="Thioesterase" evidence="3">
    <location>
        <begin position="55"/>
        <end position="130"/>
    </location>
</feature>
<keyword evidence="5" id="KW-1185">Reference proteome</keyword>
<evidence type="ECO:0000313" key="5">
    <source>
        <dbReference type="Proteomes" id="UP001595805"/>
    </source>
</evidence>
<evidence type="ECO:0000256" key="1">
    <source>
        <dbReference type="ARBA" id="ARBA00008324"/>
    </source>
</evidence>
<reference evidence="5" key="1">
    <citation type="journal article" date="2019" name="Int. J. Syst. Evol. Microbiol.">
        <title>The Global Catalogue of Microorganisms (GCM) 10K type strain sequencing project: providing services to taxonomists for standard genome sequencing and annotation.</title>
        <authorList>
            <consortium name="The Broad Institute Genomics Platform"/>
            <consortium name="The Broad Institute Genome Sequencing Center for Infectious Disease"/>
            <person name="Wu L."/>
            <person name="Ma J."/>
        </authorList>
    </citation>
    <scope>NUCLEOTIDE SEQUENCE [LARGE SCALE GENOMIC DNA]</scope>
    <source>
        <strain evidence="5">CCUG 60523</strain>
    </source>
</reference>
<evidence type="ECO:0000256" key="2">
    <source>
        <dbReference type="ARBA" id="ARBA00022801"/>
    </source>
</evidence>
<proteinExistence type="inferred from homology"/>
<dbReference type="RefSeq" id="WP_377904885.1">
    <property type="nucleotide sequence ID" value="NZ_JBHRZS010000006.1"/>
</dbReference>
<dbReference type="Pfam" id="PF03061">
    <property type="entry name" value="4HBT"/>
    <property type="match status" value="1"/>
</dbReference>
<comment type="similarity">
    <text evidence="1">Belongs to the thioesterase PaaI family.</text>
</comment>
<dbReference type="InterPro" id="IPR003736">
    <property type="entry name" value="PAAI_dom"/>
</dbReference>
<evidence type="ECO:0000313" key="4">
    <source>
        <dbReference type="EMBL" id="MFC3879963.1"/>
    </source>
</evidence>
<organism evidence="4 5">
    <name type="scientific">Algoriphagus namhaensis</name>
    <dbReference type="NCBI Taxonomy" id="915353"/>
    <lineage>
        <taxon>Bacteria</taxon>
        <taxon>Pseudomonadati</taxon>
        <taxon>Bacteroidota</taxon>
        <taxon>Cytophagia</taxon>
        <taxon>Cytophagales</taxon>
        <taxon>Cyclobacteriaceae</taxon>
        <taxon>Algoriphagus</taxon>
    </lineage>
</organism>
<dbReference type="InterPro" id="IPR006683">
    <property type="entry name" value="Thioestr_dom"/>
</dbReference>
<dbReference type="SUPFAM" id="SSF54637">
    <property type="entry name" value="Thioesterase/thiol ester dehydrase-isomerase"/>
    <property type="match status" value="1"/>
</dbReference>
<dbReference type="Proteomes" id="UP001595805">
    <property type="component" value="Unassembled WGS sequence"/>
</dbReference>
<evidence type="ECO:0000259" key="3">
    <source>
        <dbReference type="Pfam" id="PF03061"/>
    </source>
</evidence>
<protein>
    <submittedName>
        <fullName evidence="4">PaaI family thioesterase</fullName>
        <ecNumber evidence="4">3.1.2.-</ecNumber>
    </submittedName>
</protein>
<dbReference type="GO" id="GO:0016787">
    <property type="term" value="F:hydrolase activity"/>
    <property type="evidence" value="ECO:0007669"/>
    <property type="project" value="UniProtKB-KW"/>
</dbReference>
<dbReference type="EC" id="3.1.2.-" evidence="4"/>
<sequence>MNQKIFQIFQSQIGSKLTNSPSKAVNWLEGTLLEVSEKHVTVSYTVTENMCNPGKILHGGVASLMLDEVIGMANVISSEEYLMSSINLNVDFLSSAKIGETLTVQATLIRKGSNLNHWECVIRKDSGKIVAKATSNMLKTHVKLLDVGF</sequence>
<dbReference type="CDD" id="cd03443">
    <property type="entry name" value="PaaI_thioesterase"/>
    <property type="match status" value="1"/>
</dbReference>
<dbReference type="PANTHER" id="PTHR43240:SF5">
    <property type="entry name" value="1,4-DIHYDROXY-2-NAPHTHOYL-COA THIOESTERASE 1"/>
    <property type="match status" value="1"/>
</dbReference>
<gene>
    <name evidence="4" type="ORF">ACFOSV_07245</name>
</gene>
<dbReference type="NCBIfam" id="TIGR00369">
    <property type="entry name" value="unchar_dom_1"/>
    <property type="match status" value="1"/>
</dbReference>
<dbReference type="PANTHER" id="PTHR43240">
    <property type="entry name" value="1,4-DIHYDROXY-2-NAPHTHOYL-COA THIOESTERASE 1"/>
    <property type="match status" value="1"/>
</dbReference>
<comment type="caution">
    <text evidence="4">The sequence shown here is derived from an EMBL/GenBank/DDBJ whole genome shotgun (WGS) entry which is preliminary data.</text>
</comment>
<dbReference type="Gene3D" id="3.10.129.10">
    <property type="entry name" value="Hotdog Thioesterase"/>
    <property type="match status" value="1"/>
</dbReference>
<keyword evidence="2 4" id="KW-0378">Hydrolase</keyword>
<dbReference type="InterPro" id="IPR029069">
    <property type="entry name" value="HotDog_dom_sf"/>
</dbReference>
<dbReference type="EMBL" id="JBHRZS010000006">
    <property type="protein sequence ID" value="MFC3879963.1"/>
    <property type="molecule type" value="Genomic_DNA"/>
</dbReference>
<name>A0ABV8APV7_9BACT</name>
<accession>A0ABV8APV7</accession>